<dbReference type="GO" id="GO:0032580">
    <property type="term" value="C:Golgi cisterna membrane"/>
    <property type="evidence" value="ECO:0007669"/>
    <property type="project" value="UniProtKB-SubCell"/>
</dbReference>
<reference evidence="4" key="1">
    <citation type="submission" date="2021-06" db="EMBL/GenBank/DDBJ databases">
        <authorList>
            <person name="Nardi T."/>
            <person name="Nardi T."/>
        </authorList>
    </citation>
    <scope>NUCLEOTIDE SEQUENCE</scope>
</reference>
<dbReference type="Proteomes" id="UP000837675">
    <property type="component" value="Unassembled WGS sequence"/>
</dbReference>
<comment type="caution">
    <text evidence="4">The sequence shown here is derived from an EMBL/GenBank/DDBJ whole genome shotgun (WGS) entry which is preliminary data.</text>
</comment>
<dbReference type="Pfam" id="PF01531">
    <property type="entry name" value="Glyco_transf_11"/>
    <property type="match status" value="1"/>
</dbReference>
<accession>A0A8S4C1Z3</accession>
<keyword evidence="3" id="KW-1133">Transmembrane helix</keyword>
<evidence type="ECO:0000256" key="3">
    <source>
        <dbReference type="RuleBase" id="RU363129"/>
    </source>
</evidence>
<dbReference type="PANTHER" id="PTHR11927">
    <property type="entry name" value="GALACTOSIDE 2-L-FUCOSYLTRANSFERASE"/>
    <property type="match status" value="1"/>
</dbReference>
<dbReference type="GO" id="GO:0005975">
    <property type="term" value="P:carbohydrate metabolic process"/>
    <property type="evidence" value="ECO:0007669"/>
    <property type="project" value="InterPro"/>
</dbReference>
<sequence>MKIILVHRVKLFLYFLVSFFIIYYLLFCIIAYTFKGAVILKPRCGIGNQLFQFAASYSLAKKTNSELYIIEGVKEDEHALDPLDRSYILDYLNIEDKDIKFTNSTFIKIVYWLGTHQINNWLNETLFGIKSVNERSFFTYHKTKNRGVLIINDYFESEIYFKDFKDEIIKQVTPRNLDIQNLQPLLEEVSKNNSVCIGDFLKDYFYETMLPIDYQKEAIRFANQIIPKANFFVFSDSLDFSKKELAGEDNLSFVGKGLSSLESLFLMSKCSHNIIANSTFSWWAAYLNQTKDHITIAPKFKYNQKFYQNIYDKQKSYWKKALMNSNAYPENWILLDKNNNVIPELIKTLQLDSEQEILENYHKKEFNIYTGKLEELNLCSDYTGKKYVCKVNVEDAAHSKITVVTAYYKIKSKFSAEQYEKWMQSFLQIPFNLVVYTDEESAPLIKKYRGDLPLKLIIRDFKKLYHYSFYEEYKKMYANDSNKQHSPELYIVWAEKVKFVIDAINNNYYNSDFFVWCDIGILRNSKYFSTQFPTLDYMTHNQISVGVINDFENYEIENKLVAYGGQVQRIAGNIQIGDIPSWKLYNIIRDRTLKEFMDNNIDSGNDQRVTGTIALRYPDFINLIYPSIDYKGNRWWYMLLKFSEKNGKL</sequence>
<keyword evidence="3" id="KW-0472">Membrane</keyword>
<dbReference type="PANTHER" id="PTHR11927:SF9">
    <property type="entry name" value="L-FUCOSYLTRANSFERASE"/>
    <property type="match status" value="1"/>
</dbReference>
<evidence type="ECO:0000313" key="4">
    <source>
        <dbReference type="EMBL" id="CAG7591041.1"/>
    </source>
</evidence>
<feature type="transmembrane region" description="Helical" evidence="3">
    <location>
        <begin position="12"/>
        <end position="34"/>
    </location>
</feature>
<evidence type="ECO:0000313" key="5">
    <source>
        <dbReference type="Proteomes" id="UP000837675"/>
    </source>
</evidence>
<comment type="similarity">
    <text evidence="3">Belongs to the glycosyltransferase 11 family.</text>
</comment>
<proteinExistence type="inferred from homology"/>
<dbReference type="AlphaFoldDB" id="A0A8S4C1Z3"/>
<comment type="pathway">
    <text evidence="3">Protein modification; protein glycosylation.</text>
</comment>
<keyword evidence="3" id="KW-0333">Golgi apparatus</keyword>
<dbReference type="EMBL" id="CAJVAF010000148">
    <property type="protein sequence ID" value="CAG7591041.1"/>
    <property type="molecule type" value="Genomic_DNA"/>
</dbReference>
<keyword evidence="3" id="KW-0325">Glycoprotein</keyword>
<dbReference type="GO" id="GO:0008107">
    <property type="term" value="F:galactoside 2-alpha-L-fucosyltransferase activity"/>
    <property type="evidence" value="ECO:0007669"/>
    <property type="project" value="InterPro"/>
</dbReference>
<keyword evidence="3" id="KW-0735">Signal-anchor</keyword>
<evidence type="ECO:0000256" key="2">
    <source>
        <dbReference type="ARBA" id="ARBA00022679"/>
    </source>
</evidence>
<evidence type="ECO:0000256" key="1">
    <source>
        <dbReference type="ARBA" id="ARBA00022676"/>
    </source>
</evidence>
<keyword evidence="2 3" id="KW-0808">Transferase</keyword>
<keyword evidence="1 3" id="KW-0328">Glycosyltransferase</keyword>
<dbReference type="EC" id="2.4.1.-" evidence="3"/>
<keyword evidence="5" id="KW-1185">Reference proteome</keyword>
<comment type="subcellular location">
    <subcellularLocation>
        <location evidence="3">Golgi apparatus</location>
        <location evidence="3">Golgi stack membrane</location>
        <topology evidence="3">Single-pass type II membrane protein</topology>
    </subcellularLocation>
</comment>
<organism evidence="4 5">
    <name type="scientific">Hyalomma marginatum</name>
    <dbReference type="NCBI Taxonomy" id="34627"/>
    <lineage>
        <taxon>Eukaryota</taxon>
        <taxon>Metazoa</taxon>
        <taxon>Ecdysozoa</taxon>
        <taxon>Arthropoda</taxon>
        <taxon>Chelicerata</taxon>
        <taxon>Arachnida</taxon>
        <taxon>Acari</taxon>
        <taxon>Parasitiformes</taxon>
        <taxon>Ixodida</taxon>
        <taxon>Ixodoidea</taxon>
        <taxon>Ixodidae</taxon>
        <taxon>Hyalomminae</taxon>
        <taxon>Hyalomma</taxon>
    </lineage>
</organism>
<name>A0A8S4C1Z3_9ACAR</name>
<dbReference type="Pfam" id="PF09612">
    <property type="entry name" value="HtrL_YibB"/>
    <property type="match status" value="1"/>
</dbReference>
<dbReference type="InterPro" id="IPR002516">
    <property type="entry name" value="Glyco_trans_11"/>
</dbReference>
<dbReference type="CDD" id="cd11301">
    <property type="entry name" value="Fut1_Fut2_like"/>
    <property type="match status" value="1"/>
</dbReference>
<gene>
    <name evidence="4" type="ORF">MHYMCMPASI_00383</name>
</gene>
<keyword evidence="3" id="KW-0812">Transmembrane</keyword>
<protein>
    <recommendedName>
        <fullName evidence="3">L-Fucosyltransferase</fullName>
        <ecNumber evidence="3">2.4.1.-</ecNumber>
    </recommendedName>
</protein>
<dbReference type="InterPro" id="IPR011735">
    <property type="entry name" value="WlaTC/HtrL_glycosyltransf"/>
</dbReference>